<sequence>MKRILLVLIILSLVPAAASAGDLQKALKSRWLGAWVVTSVESYSDCSGMHTNNRINGNLVKSGGRFSFQAGELAKLEKVDAKRSRLDLMLSFQEPLLVPTQDGPFTLYNEVSCRIELQVELPRHLVKSKDVAAIEEFLGMVVERHTNVNSAQGSSTWNMREIESYPEDYEVTLAEHAVWKATQYNAMVEAKLEIALEETSRIPDRVQNEPDYMTHFLNGVRTARDNHLGSCEHMMGYMFNGRSGDTSAPAWRDGKNLVYGLEMIRQLPQCFIPVPNPPILETARK</sequence>
<keyword evidence="1" id="KW-0732">Signal</keyword>
<gene>
    <name evidence="2" type="ORF">IFK94_04010</name>
</gene>
<organism evidence="2 3">
    <name type="scientific">Candidatus Polarisedimenticola svalbardensis</name>
    <dbReference type="NCBI Taxonomy" id="2886004"/>
    <lineage>
        <taxon>Bacteria</taxon>
        <taxon>Pseudomonadati</taxon>
        <taxon>Acidobacteriota</taxon>
        <taxon>Candidatus Polarisedimenticolia</taxon>
        <taxon>Candidatus Polarisedimenticolales</taxon>
        <taxon>Candidatus Polarisedimenticolaceae</taxon>
        <taxon>Candidatus Polarisedimenticola</taxon>
    </lineage>
</organism>
<feature type="signal peptide" evidence="1">
    <location>
        <begin position="1"/>
        <end position="20"/>
    </location>
</feature>
<accession>A0A8J6XXZ1</accession>
<comment type="caution">
    <text evidence="2">The sequence shown here is derived from an EMBL/GenBank/DDBJ whole genome shotgun (WGS) entry which is preliminary data.</text>
</comment>
<evidence type="ECO:0000313" key="2">
    <source>
        <dbReference type="EMBL" id="MBD3867270.1"/>
    </source>
</evidence>
<name>A0A8J6XXZ1_9BACT</name>
<feature type="chain" id="PRO_5035198084" evidence="1">
    <location>
        <begin position="21"/>
        <end position="285"/>
    </location>
</feature>
<evidence type="ECO:0000313" key="3">
    <source>
        <dbReference type="Proteomes" id="UP000648239"/>
    </source>
</evidence>
<dbReference type="Proteomes" id="UP000648239">
    <property type="component" value="Unassembled WGS sequence"/>
</dbReference>
<protein>
    <submittedName>
        <fullName evidence="2">Uncharacterized protein</fullName>
    </submittedName>
</protein>
<proteinExistence type="predicted"/>
<evidence type="ECO:0000256" key="1">
    <source>
        <dbReference type="SAM" id="SignalP"/>
    </source>
</evidence>
<dbReference type="EMBL" id="JACXWD010000008">
    <property type="protein sequence ID" value="MBD3867270.1"/>
    <property type="molecule type" value="Genomic_DNA"/>
</dbReference>
<dbReference type="AlphaFoldDB" id="A0A8J6XXZ1"/>
<reference evidence="2 3" key="1">
    <citation type="submission" date="2020-08" db="EMBL/GenBank/DDBJ databases">
        <title>Acidobacteriota in marine sediments use diverse sulfur dissimilation pathways.</title>
        <authorList>
            <person name="Wasmund K."/>
        </authorList>
    </citation>
    <scope>NUCLEOTIDE SEQUENCE [LARGE SCALE GENOMIC DNA]</scope>
    <source>
        <strain evidence="2">MAG AM4</strain>
    </source>
</reference>